<dbReference type="AlphaFoldDB" id="A0A6J0PHX6"/>
<evidence type="ECO:0000313" key="2">
    <source>
        <dbReference type="Proteomes" id="UP000504607"/>
    </source>
</evidence>
<feature type="transmembrane region" description="Helical" evidence="1">
    <location>
        <begin position="394"/>
        <end position="415"/>
    </location>
</feature>
<organism evidence="2 3">
    <name type="scientific">Elaeis guineensis var. tenera</name>
    <name type="common">Oil palm</name>
    <dbReference type="NCBI Taxonomy" id="51953"/>
    <lineage>
        <taxon>Eukaryota</taxon>
        <taxon>Viridiplantae</taxon>
        <taxon>Streptophyta</taxon>
        <taxon>Embryophyta</taxon>
        <taxon>Tracheophyta</taxon>
        <taxon>Spermatophyta</taxon>
        <taxon>Magnoliopsida</taxon>
        <taxon>Liliopsida</taxon>
        <taxon>Arecaceae</taxon>
        <taxon>Arecoideae</taxon>
        <taxon>Cocoseae</taxon>
        <taxon>Elaeidinae</taxon>
        <taxon>Elaeis</taxon>
    </lineage>
</organism>
<dbReference type="InParanoid" id="A0A6J0PHX6"/>
<protein>
    <submittedName>
        <fullName evidence="3">Uncharacterized protein LOC105044767</fullName>
    </submittedName>
</protein>
<feature type="transmembrane region" description="Helical" evidence="1">
    <location>
        <begin position="364"/>
        <end position="382"/>
    </location>
</feature>
<dbReference type="InterPro" id="IPR006461">
    <property type="entry name" value="PLAC_motif_containing"/>
</dbReference>
<gene>
    <name evidence="3" type="primary">LOC105044767</name>
</gene>
<feature type="transmembrane region" description="Helical" evidence="1">
    <location>
        <begin position="132"/>
        <end position="160"/>
    </location>
</feature>
<evidence type="ECO:0000313" key="3">
    <source>
        <dbReference type="RefSeq" id="XP_019706082.1"/>
    </source>
</evidence>
<keyword evidence="1" id="KW-0472">Membrane</keyword>
<dbReference type="Pfam" id="PF04749">
    <property type="entry name" value="PLAC8"/>
    <property type="match status" value="1"/>
</dbReference>
<dbReference type="KEGG" id="egu:105044767"/>
<keyword evidence="1" id="KW-0812">Transmembrane</keyword>
<dbReference type="InterPro" id="IPR021369">
    <property type="entry name" value="DUF2985"/>
</dbReference>
<dbReference type="Pfam" id="PF11204">
    <property type="entry name" value="DUF2985"/>
    <property type="match status" value="1"/>
</dbReference>
<reference evidence="3" key="1">
    <citation type="submission" date="2025-08" db="UniProtKB">
        <authorList>
            <consortium name="RefSeq"/>
        </authorList>
    </citation>
    <scope>IDENTIFICATION</scope>
</reference>
<proteinExistence type="predicted"/>
<feature type="transmembrane region" description="Helical" evidence="1">
    <location>
        <begin position="230"/>
        <end position="252"/>
    </location>
</feature>
<dbReference type="RefSeq" id="XP_019706082.1">
    <property type="nucleotide sequence ID" value="XM_019850523.2"/>
</dbReference>
<dbReference type="GO" id="GO:0009975">
    <property type="term" value="F:cyclase activity"/>
    <property type="evidence" value="ECO:0007669"/>
    <property type="project" value="TreeGrafter"/>
</dbReference>
<dbReference type="OrthoDB" id="6407410at2759"/>
<dbReference type="GeneID" id="105044767"/>
<evidence type="ECO:0000256" key="1">
    <source>
        <dbReference type="SAM" id="Phobius"/>
    </source>
</evidence>
<dbReference type="PANTHER" id="PTHR31045:SF19">
    <property type="entry name" value="OS03G0299800 PROTEIN"/>
    <property type="match status" value="1"/>
</dbReference>
<dbReference type="GO" id="GO:0051762">
    <property type="term" value="P:sesquiterpene biosynthetic process"/>
    <property type="evidence" value="ECO:0007669"/>
    <property type="project" value="TreeGrafter"/>
</dbReference>
<feature type="transmembrane region" description="Helical" evidence="1">
    <location>
        <begin position="327"/>
        <end position="352"/>
    </location>
</feature>
<dbReference type="Proteomes" id="UP000504607">
    <property type="component" value="Chromosome 5"/>
</dbReference>
<dbReference type="PANTHER" id="PTHR31045">
    <property type="entry name" value="PLAC8 FAMILY PROTEIN-RELATED"/>
    <property type="match status" value="1"/>
</dbReference>
<feature type="transmembrane region" description="Helical" evidence="1">
    <location>
        <begin position="264"/>
        <end position="282"/>
    </location>
</feature>
<sequence>MTSAENGESNYEIQEDLERETTGTRMRLMDYIPIYIPTVEKGLLNQSRHEKRFLDFLRAHPSKDWFIRSGFVGRLSPFSFLRRNGSPGNESSPSDPAHGSTRRRFRVPFVRKINWAALIAYFKNWVKNPANMALLVWLIFVAAGLIMLGLLMLGILDGAIPSSSQRKRWTEVVNQILNALFTIMCLYQHPKLFHQLVLLFRWRTPDKVELRRVYCKDGAQRPHERAHMTLVVILLHITCFAQYVLCGLYWGYTRKTRPDWAENLCIGIGIAAPVIAGVYTVFSPLGRRYDESETEEESQHQAATTTQPNDTELKIFNRRVVVTSPEWIGGLFDCWDDLTVCYLSFFCTFCVFGWNMERLGFGNMYVHMVTFILLIIAPFWVFNVSALNVDDDTIRYIVAISGIVLCFFGLLYGGFWRIQMRKRYKLPANPFCCGFPSVTDCMQWLFCWSCSLAQEVRTGNFYDIEDDSFYQKVTDEGGRPVLVPLPREGGSGMLITSSMDYPLRSYSCPPKIEPADLQMSGDILKNGSQDGISITIERSSTCGKDYAMRPPLPPLIQLEDS</sequence>
<accession>A0A6J0PHX6</accession>
<keyword evidence="1" id="KW-1133">Transmembrane helix</keyword>
<dbReference type="FunCoup" id="A0A6J0PHX6">
    <property type="interactions" value="231"/>
</dbReference>
<keyword evidence="2" id="KW-1185">Reference proteome</keyword>
<name>A0A6J0PHX6_ELAGV</name>
<dbReference type="NCBIfam" id="TIGR01571">
    <property type="entry name" value="A_thal_Cys_rich"/>
    <property type="match status" value="1"/>
</dbReference>